<evidence type="ECO:0000256" key="2">
    <source>
        <dbReference type="ARBA" id="ARBA00011738"/>
    </source>
</evidence>
<comment type="subcellular location">
    <subcellularLocation>
        <location evidence="4">Secreted</location>
        <location evidence="4">Extracellular space</location>
        <location evidence="4">Apoplast</location>
    </subcellularLocation>
</comment>
<dbReference type="OrthoDB" id="1864232at2759"/>
<comment type="subunit">
    <text evidence="2 4">Homodimer.</text>
</comment>
<name>A0A2Z6M7P5_TRISU</name>
<keyword evidence="4" id="KW-0052">Apoplast</keyword>
<evidence type="ECO:0000256" key="3">
    <source>
        <dbReference type="ARBA" id="ARBA00022525"/>
    </source>
</evidence>
<dbReference type="InterPro" id="IPR004265">
    <property type="entry name" value="Dirigent"/>
</dbReference>
<comment type="function">
    <text evidence="4">Dirigent proteins impart stereoselectivity on the phenoxy radical-coupling reaction, yielding optically active lignans from two molecules of coniferyl alcohol in the biosynthesis of lignans, flavonolignans, and alkaloids and thus plays a central role in plant secondary metabolism.</text>
</comment>
<dbReference type="EMBL" id="DF973371">
    <property type="protein sequence ID" value="GAU28296.1"/>
    <property type="molecule type" value="Genomic_DNA"/>
</dbReference>
<keyword evidence="6" id="KW-1185">Reference proteome</keyword>
<feature type="chain" id="PRO_5016194258" description="Dirigent protein" evidence="4">
    <location>
        <begin position="21"/>
        <end position="188"/>
    </location>
</feature>
<dbReference type="Pfam" id="PF03018">
    <property type="entry name" value="Dirigent"/>
    <property type="match status" value="1"/>
</dbReference>
<gene>
    <name evidence="5" type="ORF">TSUD_256240</name>
</gene>
<dbReference type="GO" id="GO:0048046">
    <property type="term" value="C:apoplast"/>
    <property type="evidence" value="ECO:0007669"/>
    <property type="project" value="UniProtKB-SubCell"/>
</dbReference>
<proteinExistence type="inferred from homology"/>
<dbReference type="Proteomes" id="UP000242715">
    <property type="component" value="Unassembled WGS sequence"/>
</dbReference>
<evidence type="ECO:0000256" key="1">
    <source>
        <dbReference type="ARBA" id="ARBA00010746"/>
    </source>
</evidence>
<protein>
    <recommendedName>
        <fullName evidence="4">Dirigent protein</fullName>
    </recommendedName>
</protein>
<accession>A0A2Z6M7P5</accession>
<feature type="signal peptide" evidence="4">
    <location>
        <begin position="1"/>
        <end position="20"/>
    </location>
</feature>
<reference evidence="6" key="1">
    <citation type="journal article" date="2017" name="Front. Plant Sci.">
        <title>Climate Clever Clovers: New Paradigm to Reduce the Environmental Footprint of Ruminants by Breeding Low Methanogenic Forages Utilizing Haplotype Variation.</title>
        <authorList>
            <person name="Kaur P."/>
            <person name="Appels R."/>
            <person name="Bayer P.E."/>
            <person name="Keeble-Gagnere G."/>
            <person name="Wang J."/>
            <person name="Hirakawa H."/>
            <person name="Shirasawa K."/>
            <person name="Vercoe P."/>
            <person name="Stefanova K."/>
            <person name="Durmic Z."/>
            <person name="Nichols P."/>
            <person name="Revell C."/>
            <person name="Isobe S.N."/>
            <person name="Edwards D."/>
            <person name="Erskine W."/>
        </authorList>
    </citation>
    <scope>NUCLEOTIDE SEQUENCE [LARGE SCALE GENOMIC DNA]</scope>
    <source>
        <strain evidence="6">cv. Daliak</strain>
    </source>
</reference>
<dbReference type="Gene3D" id="2.40.480.10">
    <property type="entry name" value="Allene oxide cyclase-like"/>
    <property type="match status" value="1"/>
</dbReference>
<dbReference type="AlphaFoldDB" id="A0A2Z6M7P5"/>
<organism evidence="5 6">
    <name type="scientific">Trifolium subterraneum</name>
    <name type="common">Subterranean clover</name>
    <dbReference type="NCBI Taxonomy" id="3900"/>
    <lineage>
        <taxon>Eukaryota</taxon>
        <taxon>Viridiplantae</taxon>
        <taxon>Streptophyta</taxon>
        <taxon>Embryophyta</taxon>
        <taxon>Tracheophyta</taxon>
        <taxon>Spermatophyta</taxon>
        <taxon>Magnoliopsida</taxon>
        <taxon>eudicotyledons</taxon>
        <taxon>Gunneridae</taxon>
        <taxon>Pentapetalae</taxon>
        <taxon>rosids</taxon>
        <taxon>fabids</taxon>
        <taxon>Fabales</taxon>
        <taxon>Fabaceae</taxon>
        <taxon>Papilionoideae</taxon>
        <taxon>50 kb inversion clade</taxon>
        <taxon>NPAAA clade</taxon>
        <taxon>Hologalegina</taxon>
        <taxon>IRL clade</taxon>
        <taxon>Trifolieae</taxon>
        <taxon>Trifolium</taxon>
    </lineage>
</organism>
<sequence length="188" mass="21080">MKNKFTLILVLFLYINLVNCDYYQSKTIVPHDLPNKVTHLHFYYFDIHTGNNPSAVIVARPNQTNEKNPKKSSLYGTVFAIDNPLREGPEETSNVVGNAQGLYVSSSQSEDVTLTMYVDYAFTSGELNGSSFSVLSRNPVREPTRELAVVGGRGKFRMATSFALIRAHFLNVTTGDGIIEYNVTIFHY</sequence>
<dbReference type="InterPro" id="IPR044859">
    <property type="entry name" value="Allene_oxi_cyc_Dirigent"/>
</dbReference>
<comment type="similarity">
    <text evidence="1 4">Belongs to the plant dirigent protein family.</text>
</comment>
<dbReference type="PANTHER" id="PTHR21495">
    <property type="entry name" value="NUCLEOPORIN-RELATED"/>
    <property type="match status" value="1"/>
</dbReference>
<dbReference type="GO" id="GO:0009699">
    <property type="term" value="P:phenylpropanoid biosynthetic process"/>
    <property type="evidence" value="ECO:0007669"/>
    <property type="project" value="UniProtKB-ARBA"/>
</dbReference>
<evidence type="ECO:0000313" key="6">
    <source>
        <dbReference type="Proteomes" id="UP000242715"/>
    </source>
</evidence>
<evidence type="ECO:0000256" key="4">
    <source>
        <dbReference type="RuleBase" id="RU363099"/>
    </source>
</evidence>
<keyword evidence="3 4" id="KW-0964">Secreted</keyword>
<keyword evidence="4" id="KW-0732">Signal</keyword>
<evidence type="ECO:0000313" key="5">
    <source>
        <dbReference type="EMBL" id="GAU28296.1"/>
    </source>
</evidence>